<keyword evidence="4" id="KW-0560">Oxidoreductase</keyword>
<evidence type="ECO:0000259" key="7">
    <source>
        <dbReference type="PROSITE" id="PS51296"/>
    </source>
</evidence>
<keyword evidence="6" id="KW-0411">Iron-sulfur</keyword>
<reference evidence="8 9" key="1">
    <citation type="submission" date="2013-09" db="EMBL/GenBank/DDBJ databases">
        <title>Whole genome sequencing of Halarchaeum acidiphilum strain MH1-52-1.</title>
        <authorList>
            <person name="Shimane Y."/>
            <person name="Minegishi H."/>
            <person name="Nishi S."/>
            <person name="Echigo A."/>
            <person name="Shuto A."/>
            <person name="Konishi M."/>
            <person name="Ito T."/>
            <person name="Ohkuma M."/>
            <person name="Ohta Y."/>
            <person name="Nagano Y."/>
            <person name="Tsubouchi T."/>
            <person name="Mori K."/>
            <person name="Usui K."/>
            <person name="Kamekura M."/>
            <person name="Usami R."/>
            <person name="Takaki Y."/>
            <person name="Hatada Y."/>
        </authorList>
    </citation>
    <scope>NUCLEOTIDE SEQUENCE [LARGE SCALE GENOMIC DNA]</scope>
    <source>
        <strain evidence="8 9">JCM 16109</strain>
    </source>
</reference>
<comment type="cofactor">
    <cofactor evidence="1">
        <name>Fe cation</name>
        <dbReference type="ChEBI" id="CHEBI:24875"/>
    </cofactor>
</comment>
<evidence type="ECO:0000256" key="5">
    <source>
        <dbReference type="ARBA" id="ARBA00023004"/>
    </source>
</evidence>
<dbReference type="GO" id="GO:0005506">
    <property type="term" value="F:iron ion binding"/>
    <property type="evidence" value="ECO:0007669"/>
    <property type="project" value="InterPro"/>
</dbReference>
<evidence type="ECO:0000313" key="8">
    <source>
        <dbReference type="EMBL" id="GAD52743.1"/>
    </source>
</evidence>
<sequence>MFYSHMTRWNDGRDEIGAVSADITEETNALPARYFTDPDVHEMEKEKVFGRYWVYAGHANRIPERGDYFTRTIGGKQIIVTRDGEGDVRAFYNVCAHRGSKMLDDAPMTDPGSLGRITCPYHLWTYELDGDLASTPKSFEEATLNPDLDDESVRGLDPEANGLMEVTLDSIGPLVFVNFADDPDLTLAEQAGSMKDELEALPLEEYELARRYVSEVECNWKTFSGNYSECDHCQANHQDWVRGLELMESELEVNDYHWILHYQHREDVEDEMRIHDEHEAKFYYFWPNFTVNMYGTADGYGTYIIDPIDEGRFQLIADYYFRDADLTEEEEEFVQTSRQLQEEDFELVERQYDGLRSGALAQAQLGPNEHTVHKLHRLAQDAYEA</sequence>
<keyword evidence="8" id="KW-0223">Dioxygenase</keyword>
<feature type="domain" description="Rieske" evidence="7">
    <location>
        <begin position="54"/>
        <end position="155"/>
    </location>
</feature>
<accession>U3AD90</accession>
<dbReference type="PANTHER" id="PTHR43756:SF5">
    <property type="entry name" value="CHOLINE MONOOXYGENASE, CHLOROPLASTIC"/>
    <property type="match status" value="1"/>
</dbReference>
<evidence type="ECO:0000256" key="6">
    <source>
        <dbReference type="ARBA" id="ARBA00023014"/>
    </source>
</evidence>
<protein>
    <submittedName>
        <fullName evidence="8">Benzoate 1,2-dioxygenase alpha subunit</fullName>
    </submittedName>
</protein>
<dbReference type="SUPFAM" id="SSF55961">
    <property type="entry name" value="Bet v1-like"/>
    <property type="match status" value="1"/>
</dbReference>
<evidence type="ECO:0000313" key="9">
    <source>
        <dbReference type="Proteomes" id="UP000016986"/>
    </source>
</evidence>
<dbReference type="InterPro" id="IPR036922">
    <property type="entry name" value="Rieske_2Fe-2S_sf"/>
</dbReference>
<evidence type="ECO:0000256" key="4">
    <source>
        <dbReference type="ARBA" id="ARBA00023002"/>
    </source>
</evidence>
<dbReference type="eggNOG" id="arCOG07775">
    <property type="taxonomic scope" value="Archaea"/>
</dbReference>
<dbReference type="Pfam" id="PF00355">
    <property type="entry name" value="Rieske"/>
    <property type="match status" value="1"/>
</dbReference>
<dbReference type="EMBL" id="BATA01000033">
    <property type="protein sequence ID" value="GAD52743.1"/>
    <property type="molecule type" value="Genomic_DNA"/>
</dbReference>
<dbReference type="GO" id="GO:0051213">
    <property type="term" value="F:dioxygenase activity"/>
    <property type="evidence" value="ECO:0007669"/>
    <property type="project" value="UniProtKB-KW"/>
</dbReference>
<keyword evidence="9" id="KW-1185">Reference proteome</keyword>
<dbReference type="Proteomes" id="UP000016986">
    <property type="component" value="Unassembled WGS sequence"/>
</dbReference>
<name>U3AD90_9EURY</name>
<dbReference type="InterPro" id="IPR015879">
    <property type="entry name" value="Ring_hydroxy_dOase_asu_C_dom"/>
</dbReference>
<keyword evidence="2" id="KW-0001">2Fe-2S</keyword>
<dbReference type="Pfam" id="PF00848">
    <property type="entry name" value="Ring_hydroxyl_A"/>
    <property type="match status" value="1"/>
</dbReference>
<dbReference type="SUPFAM" id="SSF50022">
    <property type="entry name" value="ISP domain"/>
    <property type="match status" value="1"/>
</dbReference>
<proteinExistence type="predicted"/>
<dbReference type="PRINTS" id="PR00090">
    <property type="entry name" value="RNGDIOXGNASE"/>
</dbReference>
<organism evidence="8 9">
    <name type="scientific">Halarchaeum acidiphilum MH1-52-1</name>
    <dbReference type="NCBI Taxonomy" id="1261545"/>
    <lineage>
        <taxon>Archaea</taxon>
        <taxon>Methanobacteriati</taxon>
        <taxon>Methanobacteriota</taxon>
        <taxon>Stenosarchaea group</taxon>
        <taxon>Halobacteria</taxon>
        <taxon>Halobacteriales</taxon>
        <taxon>Halobacteriaceae</taxon>
    </lineage>
</organism>
<evidence type="ECO:0000256" key="1">
    <source>
        <dbReference type="ARBA" id="ARBA00001962"/>
    </source>
</evidence>
<dbReference type="CDD" id="cd03469">
    <property type="entry name" value="Rieske_RO_Alpha_N"/>
    <property type="match status" value="1"/>
</dbReference>
<dbReference type="PROSITE" id="PS51296">
    <property type="entry name" value="RIESKE"/>
    <property type="match status" value="1"/>
</dbReference>
<comment type="caution">
    <text evidence="8">The sequence shown here is derived from an EMBL/GenBank/DDBJ whole genome shotgun (WGS) entry which is preliminary data.</text>
</comment>
<dbReference type="Gene3D" id="2.102.10.10">
    <property type="entry name" value="Rieske [2Fe-2S] iron-sulphur domain"/>
    <property type="match status" value="1"/>
</dbReference>
<gene>
    <name evidence="8" type="ORF">MBEHAL_1503</name>
</gene>
<dbReference type="PANTHER" id="PTHR43756">
    <property type="entry name" value="CHOLINE MONOOXYGENASE, CHLOROPLASTIC"/>
    <property type="match status" value="1"/>
</dbReference>
<evidence type="ECO:0000256" key="3">
    <source>
        <dbReference type="ARBA" id="ARBA00022723"/>
    </source>
</evidence>
<dbReference type="GO" id="GO:0051537">
    <property type="term" value="F:2 iron, 2 sulfur cluster binding"/>
    <property type="evidence" value="ECO:0007669"/>
    <property type="project" value="UniProtKB-KW"/>
</dbReference>
<keyword evidence="5" id="KW-0408">Iron</keyword>
<dbReference type="InterPro" id="IPR017941">
    <property type="entry name" value="Rieske_2Fe-2S"/>
</dbReference>
<dbReference type="AlphaFoldDB" id="U3AD90"/>
<keyword evidence="3" id="KW-0479">Metal-binding</keyword>
<dbReference type="Gene3D" id="3.90.380.10">
    <property type="entry name" value="Naphthalene 1,2-dioxygenase Alpha Subunit, Chain A, domain 1"/>
    <property type="match status" value="1"/>
</dbReference>
<evidence type="ECO:0000256" key="2">
    <source>
        <dbReference type="ARBA" id="ARBA00022714"/>
    </source>
</evidence>
<dbReference type="InterPro" id="IPR001663">
    <property type="entry name" value="Rng_hydr_dOase-A"/>
</dbReference>